<reference evidence="2 3" key="2">
    <citation type="journal article" date="2019" name="G3 (Bethesda)">
        <title>Hybrid Assembly of the Genome of the Entomopathogenic Nematode Steinernema carpocapsae Identifies the X-Chromosome.</title>
        <authorList>
            <person name="Serra L."/>
            <person name="Macchietto M."/>
            <person name="Macias-Munoz A."/>
            <person name="McGill C.J."/>
            <person name="Rodriguez I.M."/>
            <person name="Rodriguez B."/>
            <person name="Murad R."/>
            <person name="Mortazavi A."/>
        </authorList>
    </citation>
    <scope>NUCLEOTIDE SEQUENCE [LARGE SCALE GENOMIC DNA]</scope>
    <source>
        <strain evidence="2 3">ALL</strain>
    </source>
</reference>
<keyword evidence="3" id="KW-1185">Reference proteome</keyword>
<protein>
    <submittedName>
        <fullName evidence="2">Uncharacterized protein</fullName>
    </submittedName>
</protein>
<evidence type="ECO:0000313" key="3">
    <source>
        <dbReference type="Proteomes" id="UP000298663"/>
    </source>
</evidence>
<comment type="caution">
    <text evidence="2">The sequence shown here is derived from an EMBL/GenBank/DDBJ whole genome shotgun (WGS) entry which is preliminary data.</text>
</comment>
<proteinExistence type="predicted"/>
<feature type="compositionally biased region" description="Polar residues" evidence="1">
    <location>
        <begin position="92"/>
        <end position="105"/>
    </location>
</feature>
<dbReference type="AlphaFoldDB" id="A0A4U5MEJ9"/>
<feature type="compositionally biased region" description="Polar residues" evidence="1">
    <location>
        <begin position="48"/>
        <end position="69"/>
    </location>
</feature>
<name>A0A4U5MEJ9_STECR</name>
<gene>
    <name evidence="2" type="ORF">L596_023735</name>
</gene>
<feature type="region of interest" description="Disordered" evidence="1">
    <location>
        <begin position="37"/>
        <end position="128"/>
    </location>
</feature>
<evidence type="ECO:0000313" key="2">
    <source>
        <dbReference type="EMBL" id="TKR67609.1"/>
    </source>
</evidence>
<dbReference type="Proteomes" id="UP000298663">
    <property type="component" value="Unassembled WGS sequence"/>
</dbReference>
<organism evidence="2 3">
    <name type="scientific">Steinernema carpocapsae</name>
    <name type="common">Entomopathogenic nematode</name>
    <dbReference type="NCBI Taxonomy" id="34508"/>
    <lineage>
        <taxon>Eukaryota</taxon>
        <taxon>Metazoa</taxon>
        <taxon>Ecdysozoa</taxon>
        <taxon>Nematoda</taxon>
        <taxon>Chromadorea</taxon>
        <taxon>Rhabditida</taxon>
        <taxon>Tylenchina</taxon>
        <taxon>Panagrolaimomorpha</taxon>
        <taxon>Strongyloidoidea</taxon>
        <taxon>Steinernematidae</taxon>
        <taxon>Steinernema</taxon>
    </lineage>
</organism>
<sequence length="128" mass="13038">MDPLAVALGVAFQAAFAGAFVASGIFGCAKNATALTDAPSAKPKSKVLPTQTELPSVTGGVSTSENSVPSVMPSRKTSEASSQPAAVPTVQKPDTQSKYGDPTSTTKDDDGVYDEGSNTEPLQDVTVF</sequence>
<reference evidence="2 3" key="1">
    <citation type="journal article" date="2015" name="Genome Biol.">
        <title>Comparative genomics of Steinernema reveals deeply conserved gene regulatory networks.</title>
        <authorList>
            <person name="Dillman A.R."/>
            <person name="Macchietto M."/>
            <person name="Porter C.F."/>
            <person name="Rogers A."/>
            <person name="Williams B."/>
            <person name="Antoshechkin I."/>
            <person name="Lee M.M."/>
            <person name="Goodwin Z."/>
            <person name="Lu X."/>
            <person name="Lewis E.E."/>
            <person name="Goodrich-Blair H."/>
            <person name="Stock S.P."/>
            <person name="Adams B.J."/>
            <person name="Sternberg P.W."/>
            <person name="Mortazavi A."/>
        </authorList>
    </citation>
    <scope>NUCLEOTIDE SEQUENCE [LARGE SCALE GENOMIC DNA]</scope>
    <source>
        <strain evidence="2 3">ALL</strain>
    </source>
</reference>
<dbReference type="EMBL" id="AZBU02000008">
    <property type="protein sequence ID" value="TKR67609.1"/>
    <property type="molecule type" value="Genomic_DNA"/>
</dbReference>
<evidence type="ECO:0000256" key="1">
    <source>
        <dbReference type="SAM" id="MobiDB-lite"/>
    </source>
</evidence>
<accession>A0A4U5MEJ9</accession>